<keyword evidence="3 6" id="KW-0812">Transmembrane</keyword>
<evidence type="ECO:0000256" key="4">
    <source>
        <dbReference type="ARBA" id="ARBA00022989"/>
    </source>
</evidence>
<feature type="transmembrane region" description="Helical" evidence="6">
    <location>
        <begin position="30"/>
        <end position="51"/>
    </location>
</feature>
<gene>
    <name evidence="8" type="ORF">GCM10007876_25730</name>
</gene>
<dbReference type="GO" id="GO:0005886">
    <property type="term" value="C:plasma membrane"/>
    <property type="evidence" value="ECO:0007669"/>
    <property type="project" value="UniProtKB-SubCell"/>
</dbReference>
<sequence length="154" mass="17326">MKIMQPNLSQPYPIQAIDPSAGIFRRLIAMVYDLLVVLGLMFFVGAIATAFNRMEAVQGPVFQSLIFLVIYGFFAKFWTNGGQTAGMKAWRLRAETPDGRPITLQQSLVRFLAAFVSAGCFGLGYLWLFFDKDKVTWHEKISGTRTVIIPKPEK</sequence>
<dbReference type="InterPro" id="IPR010432">
    <property type="entry name" value="RDD"/>
</dbReference>
<feature type="transmembrane region" description="Helical" evidence="6">
    <location>
        <begin position="108"/>
        <end position="130"/>
    </location>
</feature>
<evidence type="ECO:0000256" key="5">
    <source>
        <dbReference type="ARBA" id="ARBA00023136"/>
    </source>
</evidence>
<keyword evidence="4 6" id="KW-1133">Transmembrane helix</keyword>
<dbReference type="EMBL" id="BSNM01000015">
    <property type="protein sequence ID" value="GLQ32094.1"/>
    <property type="molecule type" value="Genomic_DNA"/>
</dbReference>
<evidence type="ECO:0000313" key="8">
    <source>
        <dbReference type="EMBL" id="GLQ32094.1"/>
    </source>
</evidence>
<evidence type="ECO:0000313" key="9">
    <source>
        <dbReference type="Proteomes" id="UP001161389"/>
    </source>
</evidence>
<proteinExistence type="predicted"/>
<feature type="transmembrane region" description="Helical" evidence="6">
    <location>
        <begin position="57"/>
        <end position="78"/>
    </location>
</feature>
<comment type="subcellular location">
    <subcellularLocation>
        <location evidence="1">Cell membrane</location>
        <topology evidence="1">Multi-pass membrane protein</topology>
    </subcellularLocation>
</comment>
<name>A0AA37SBH0_9GAMM</name>
<dbReference type="AlphaFoldDB" id="A0AA37SBH0"/>
<evidence type="ECO:0000259" key="7">
    <source>
        <dbReference type="Pfam" id="PF06271"/>
    </source>
</evidence>
<dbReference type="PANTHER" id="PTHR36115:SF10">
    <property type="entry name" value="RDD DOMAIN-CONTAINING PROTEIN"/>
    <property type="match status" value="1"/>
</dbReference>
<reference evidence="8" key="1">
    <citation type="journal article" date="2014" name="Int. J. Syst. Evol. Microbiol.">
        <title>Complete genome sequence of Corynebacterium casei LMG S-19264T (=DSM 44701T), isolated from a smear-ripened cheese.</title>
        <authorList>
            <consortium name="US DOE Joint Genome Institute (JGI-PGF)"/>
            <person name="Walter F."/>
            <person name="Albersmeier A."/>
            <person name="Kalinowski J."/>
            <person name="Ruckert C."/>
        </authorList>
    </citation>
    <scope>NUCLEOTIDE SEQUENCE</scope>
    <source>
        <strain evidence="8">NBRC 110071</strain>
    </source>
</reference>
<dbReference type="Pfam" id="PF06271">
    <property type="entry name" value="RDD"/>
    <property type="match status" value="1"/>
</dbReference>
<accession>A0AA37SBH0</accession>
<evidence type="ECO:0000256" key="1">
    <source>
        <dbReference type="ARBA" id="ARBA00004651"/>
    </source>
</evidence>
<reference evidence="8" key="2">
    <citation type="submission" date="2023-01" db="EMBL/GenBank/DDBJ databases">
        <title>Draft genome sequence of Litoribrevibacter albus strain NBRC 110071.</title>
        <authorList>
            <person name="Sun Q."/>
            <person name="Mori K."/>
        </authorList>
    </citation>
    <scope>NUCLEOTIDE SEQUENCE</scope>
    <source>
        <strain evidence="8">NBRC 110071</strain>
    </source>
</reference>
<dbReference type="InterPro" id="IPR051791">
    <property type="entry name" value="Pra-immunoreactive"/>
</dbReference>
<keyword evidence="9" id="KW-1185">Reference proteome</keyword>
<keyword evidence="5 6" id="KW-0472">Membrane</keyword>
<feature type="domain" description="RDD" evidence="7">
    <location>
        <begin position="21"/>
        <end position="142"/>
    </location>
</feature>
<dbReference type="Proteomes" id="UP001161389">
    <property type="component" value="Unassembled WGS sequence"/>
</dbReference>
<comment type="caution">
    <text evidence="8">The sequence shown here is derived from an EMBL/GenBank/DDBJ whole genome shotgun (WGS) entry which is preliminary data.</text>
</comment>
<evidence type="ECO:0000256" key="2">
    <source>
        <dbReference type="ARBA" id="ARBA00022475"/>
    </source>
</evidence>
<organism evidence="8 9">
    <name type="scientific">Litoribrevibacter albus</name>
    <dbReference type="NCBI Taxonomy" id="1473156"/>
    <lineage>
        <taxon>Bacteria</taxon>
        <taxon>Pseudomonadati</taxon>
        <taxon>Pseudomonadota</taxon>
        <taxon>Gammaproteobacteria</taxon>
        <taxon>Oceanospirillales</taxon>
        <taxon>Oceanospirillaceae</taxon>
        <taxon>Litoribrevibacter</taxon>
    </lineage>
</organism>
<dbReference type="PANTHER" id="PTHR36115">
    <property type="entry name" value="PROLINE-RICH ANTIGEN HOMOLOG-RELATED"/>
    <property type="match status" value="1"/>
</dbReference>
<evidence type="ECO:0000256" key="3">
    <source>
        <dbReference type="ARBA" id="ARBA00022692"/>
    </source>
</evidence>
<keyword evidence="2" id="KW-1003">Cell membrane</keyword>
<protein>
    <submittedName>
        <fullName evidence="8">RDD family protein</fullName>
    </submittedName>
</protein>
<evidence type="ECO:0000256" key="6">
    <source>
        <dbReference type="SAM" id="Phobius"/>
    </source>
</evidence>